<feature type="domain" description="WYL" evidence="2">
    <location>
        <begin position="143"/>
        <end position="210"/>
    </location>
</feature>
<dbReference type="InterPro" id="IPR036390">
    <property type="entry name" value="WH_DNA-bd_sf"/>
</dbReference>
<dbReference type="InterPro" id="IPR036388">
    <property type="entry name" value="WH-like_DNA-bd_sf"/>
</dbReference>
<dbReference type="Pfam" id="PF25583">
    <property type="entry name" value="WCX"/>
    <property type="match status" value="1"/>
</dbReference>
<evidence type="ECO:0000313" key="4">
    <source>
        <dbReference type="EMBL" id="TWT37328.1"/>
    </source>
</evidence>
<proteinExistence type="predicted"/>
<reference evidence="4 5" key="1">
    <citation type="submission" date="2019-02" db="EMBL/GenBank/DDBJ databases">
        <title>Deep-cultivation of Planctomycetes and their phenomic and genomic characterization uncovers novel biology.</title>
        <authorList>
            <person name="Wiegand S."/>
            <person name="Jogler M."/>
            <person name="Boedeker C."/>
            <person name="Pinto D."/>
            <person name="Vollmers J."/>
            <person name="Rivas-Marin E."/>
            <person name="Kohn T."/>
            <person name="Peeters S.H."/>
            <person name="Heuer A."/>
            <person name="Rast P."/>
            <person name="Oberbeckmann S."/>
            <person name="Bunk B."/>
            <person name="Jeske O."/>
            <person name="Meyerdierks A."/>
            <person name="Storesund J.E."/>
            <person name="Kallscheuer N."/>
            <person name="Luecker S."/>
            <person name="Lage O.M."/>
            <person name="Pohl T."/>
            <person name="Merkel B.J."/>
            <person name="Hornburger P."/>
            <person name="Mueller R.-W."/>
            <person name="Bruemmer F."/>
            <person name="Labrenz M."/>
            <person name="Spormann A.M."/>
            <person name="Op Den Camp H."/>
            <person name="Overmann J."/>
            <person name="Amann R."/>
            <person name="Jetten M.S.M."/>
            <person name="Mascher T."/>
            <person name="Medema M.H."/>
            <person name="Devos D.P."/>
            <person name="Kaster A.-K."/>
            <person name="Ovreas L."/>
            <person name="Rohde M."/>
            <person name="Galperin M.Y."/>
            <person name="Jogler C."/>
        </authorList>
    </citation>
    <scope>NUCLEOTIDE SEQUENCE [LARGE SCALE GENOMIC DNA]</scope>
    <source>
        <strain evidence="4 5">KOR34</strain>
    </source>
</reference>
<dbReference type="PROSITE" id="PS52050">
    <property type="entry name" value="WYL"/>
    <property type="match status" value="1"/>
</dbReference>
<feature type="domain" description="WCX" evidence="3">
    <location>
        <begin position="243"/>
        <end position="318"/>
    </location>
</feature>
<dbReference type="PANTHER" id="PTHR34580:SF1">
    <property type="entry name" value="PROTEIN PAFC"/>
    <property type="match status" value="1"/>
</dbReference>
<keyword evidence="5" id="KW-1185">Reference proteome</keyword>
<protein>
    <submittedName>
        <fullName evidence="4">HTH domain protein</fullName>
    </submittedName>
</protein>
<accession>A0A5C5VF93</accession>
<dbReference type="Proteomes" id="UP000316714">
    <property type="component" value="Unassembled WGS sequence"/>
</dbReference>
<feature type="domain" description="Helix-turn-helix type 11" evidence="1">
    <location>
        <begin position="8"/>
        <end position="55"/>
    </location>
</feature>
<dbReference type="RefSeq" id="WP_228714577.1">
    <property type="nucleotide sequence ID" value="NZ_SIHJ01000001.1"/>
</dbReference>
<evidence type="ECO:0000259" key="1">
    <source>
        <dbReference type="Pfam" id="PF08279"/>
    </source>
</evidence>
<comment type="caution">
    <text evidence="4">The sequence shown here is derived from an EMBL/GenBank/DDBJ whole genome shotgun (WGS) entry which is preliminary data.</text>
</comment>
<dbReference type="Pfam" id="PF08279">
    <property type="entry name" value="HTH_11"/>
    <property type="match status" value="1"/>
</dbReference>
<name>A0A5C5VF93_9BACT</name>
<evidence type="ECO:0000259" key="2">
    <source>
        <dbReference type="Pfam" id="PF13280"/>
    </source>
</evidence>
<dbReference type="PANTHER" id="PTHR34580">
    <property type="match status" value="1"/>
</dbReference>
<dbReference type="InterPro" id="IPR057727">
    <property type="entry name" value="WCX_dom"/>
</dbReference>
<dbReference type="Pfam" id="PF13280">
    <property type="entry name" value="WYL"/>
    <property type="match status" value="1"/>
</dbReference>
<dbReference type="EMBL" id="SIHJ01000001">
    <property type="protein sequence ID" value="TWT37328.1"/>
    <property type="molecule type" value="Genomic_DNA"/>
</dbReference>
<gene>
    <name evidence="4" type="ORF">KOR34_22760</name>
</gene>
<dbReference type="SUPFAM" id="SSF46785">
    <property type="entry name" value="Winged helix' DNA-binding domain"/>
    <property type="match status" value="1"/>
</dbReference>
<evidence type="ECO:0000313" key="5">
    <source>
        <dbReference type="Proteomes" id="UP000316714"/>
    </source>
</evidence>
<dbReference type="PROSITE" id="PS51257">
    <property type="entry name" value="PROKAR_LIPOPROTEIN"/>
    <property type="match status" value="1"/>
</dbReference>
<dbReference type="PIRSF" id="PIRSF016838">
    <property type="entry name" value="PafC"/>
    <property type="match status" value="1"/>
</dbReference>
<dbReference type="InterPro" id="IPR051534">
    <property type="entry name" value="CBASS_pafABC_assoc_protein"/>
</dbReference>
<dbReference type="AlphaFoldDB" id="A0A5C5VF93"/>
<sequence length="329" mass="36923">MNVKRITRLLKLLQTLQAGDGQNAAGLAAGCGVSRRTVFRDLQSLKTAGVPVEFDQDSGRYSLVGASFLPPTNFTAEEALALICLTEQAAAAEMPAFLEPAAVAARKLLASMPDELRERFQQVTRTIHLRPTARNPLTDKKSVYQQLVDAQAARRTVRIDYGSLTEWETIHTELRPYELLFDRRSWYVVGRSSLHKEVRTFNLSRIDSLTPTGETFRRPKSFSLRRYLGNAWRLIPDSGPDSQVHVRFEPLVAHNVAEVLWHKTQRCEWRDDGRLDFHATVSGLGEVSWWVLGYGDQAEVIGPPALRKLVAQRATNMVGVYGRARPPAC</sequence>
<evidence type="ECO:0000259" key="3">
    <source>
        <dbReference type="Pfam" id="PF25583"/>
    </source>
</evidence>
<dbReference type="InterPro" id="IPR026881">
    <property type="entry name" value="WYL_dom"/>
</dbReference>
<dbReference type="InterPro" id="IPR013196">
    <property type="entry name" value="HTH_11"/>
</dbReference>
<dbReference type="Gene3D" id="1.10.10.10">
    <property type="entry name" value="Winged helix-like DNA-binding domain superfamily/Winged helix DNA-binding domain"/>
    <property type="match status" value="1"/>
</dbReference>
<organism evidence="4 5">
    <name type="scientific">Posidoniimonas corsicana</name>
    <dbReference type="NCBI Taxonomy" id="1938618"/>
    <lineage>
        <taxon>Bacteria</taxon>
        <taxon>Pseudomonadati</taxon>
        <taxon>Planctomycetota</taxon>
        <taxon>Planctomycetia</taxon>
        <taxon>Pirellulales</taxon>
        <taxon>Lacipirellulaceae</taxon>
        <taxon>Posidoniimonas</taxon>
    </lineage>
</organism>
<dbReference type="InterPro" id="IPR028349">
    <property type="entry name" value="PafC-like"/>
</dbReference>